<dbReference type="EMBL" id="NGFP01000089">
    <property type="protein sequence ID" value="OUC95088.1"/>
    <property type="molecule type" value="Genomic_DNA"/>
</dbReference>
<evidence type="ECO:0000313" key="6">
    <source>
        <dbReference type="Proteomes" id="UP000194761"/>
    </source>
</evidence>
<keyword evidence="6" id="KW-1185">Reference proteome</keyword>
<keyword evidence="3 5" id="KW-0067">ATP-binding</keyword>
<organism evidence="5 6">
    <name type="scientific">Streptosporangium minutum</name>
    <dbReference type="NCBI Taxonomy" id="569862"/>
    <lineage>
        <taxon>Bacteria</taxon>
        <taxon>Bacillati</taxon>
        <taxon>Actinomycetota</taxon>
        <taxon>Actinomycetes</taxon>
        <taxon>Streptosporangiales</taxon>
        <taxon>Streptosporangiaceae</taxon>
        <taxon>Streptosporangium</taxon>
    </lineage>
</organism>
<dbReference type="Proteomes" id="UP000194761">
    <property type="component" value="Unassembled WGS sequence"/>
</dbReference>
<dbReference type="SUPFAM" id="SSF52540">
    <property type="entry name" value="P-loop containing nucleoside triphosphate hydrolases"/>
    <property type="match status" value="2"/>
</dbReference>
<dbReference type="PROSITE" id="PS50893">
    <property type="entry name" value="ABC_TRANSPORTER_2"/>
    <property type="match status" value="2"/>
</dbReference>
<dbReference type="InterPro" id="IPR003593">
    <property type="entry name" value="AAA+_ATPase"/>
</dbReference>
<comment type="caution">
    <text evidence="5">The sequence shown here is derived from an EMBL/GenBank/DDBJ whole genome shotgun (WGS) entry which is preliminary data.</text>
</comment>
<dbReference type="Gene3D" id="3.40.50.300">
    <property type="entry name" value="P-loop containing nucleotide triphosphate hydrolases"/>
    <property type="match status" value="2"/>
</dbReference>
<gene>
    <name evidence="5" type="ORF">CA984_20025</name>
</gene>
<dbReference type="CDD" id="cd03221">
    <property type="entry name" value="ABCF_EF-3"/>
    <property type="match status" value="2"/>
</dbReference>
<dbReference type="InterPro" id="IPR027417">
    <property type="entry name" value="P-loop_NTPase"/>
</dbReference>
<sequence>MSATIVAKDLAAGHGDRALFSGLDLVVAPGDVIGLVGMNGAGKSTLMRIMAGLLPPEHGAVRLSPPSAVVGYLPQERERRADETVAAFLARRTGVADAQRELDAATEGLVEGRPGADDAYAAGLEKWLALGGADLEDRAEEVVADLGLAVDLDRPMTALSGGQAARAGMASLLLSRYDVFLLDEPTNDLDLEGLERLERFVVGLRAGTVLVSHDREFLARTANRVVELDLVQQRIGIYGGGYEAYLAEREVARQHARDEYEEYAGTVASLKQRAGMQRAWMEKGVKNARRKAGDNDKIGRNFRTEATEKQAAKARQTERMIERLEEVEEPRKEWELRMEIAVAPRAGAVVATLRGAVVRRGVFTLGPVDLQIGWAERVAITGANGSGKSTLLAALLGRLPLDEGNASLGSGVVVGEVDQARGLFLGGEPLLDAFGAAAPDMPPADVRTLLAKFGLRAAHVLRPAATLSPGERTRAALALLQARGVNLLVLDEPTNHLDLAAIEQLESALVSYPGTLLLVTHDRRMLDAVHTTRHIHVDAGRVAEI</sequence>
<dbReference type="SMART" id="SM00382">
    <property type="entry name" value="AAA"/>
    <property type="match status" value="2"/>
</dbReference>
<dbReference type="GO" id="GO:0005524">
    <property type="term" value="F:ATP binding"/>
    <property type="evidence" value="ECO:0007669"/>
    <property type="project" value="UniProtKB-KW"/>
</dbReference>
<evidence type="ECO:0000313" key="5">
    <source>
        <dbReference type="EMBL" id="OUC95088.1"/>
    </source>
</evidence>
<accession>A0A243RJM1</accession>
<keyword evidence="1" id="KW-0677">Repeat</keyword>
<proteinExistence type="predicted"/>
<feature type="domain" description="ABC transporter" evidence="4">
    <location>
        <begin position="344"/>
        <end position="545"/>
    </location>
</feature>
<keyword evidence="2" id="KW-0547">Nucleotide-binding</keyword>
<evidence type="ECO:0000259" key="4">
    <source>
        <dbReference type="PROSITE" id="PS50893"/>
    </source>
</evidence>
<dbReference type="RefSeq" id="WP_086574624.1">
    <property type="nucleotide sequence ID" value="NZ_NGFP01000089.1"/>
</dbReference>
<evidence type="ECO:0000256" key="2">
    <source>
        <dbReference type="ARBA" id="ARBA00022741"/>
    </source>
</evidence>
<dbReference type="PANTHER" id="PTHR19211">
    <property type="entry name" value="ATP-BINDING TRANSPORT PROTEIN-RELATED"/>
    <property type="match status" value="1"/>
</dbReference>
<feature type="domain" description="ABC transporter" evidence="4">
    <location>
        <begin position="5"/>
        <end position="264"/>
    </location>
</feature>
<dbReference type="AlphaFoldDB" id="A0A243RJM1"/>
<dbReference type="PANTHER" id="PTHR19211:SF123">
    <property type="entry name" value="ABC TRANSPORTER"/>
    <property type="match status" value="1"/>
</dbReference>
<reference evidence="5 6" key="1">
    <citation type="submission" date="2017-05" db="EMBL/GenBank/DDBJ databases">
        <title>Biotechnological potential of actinobacteria isolated from South African environments.</title>
        <authorList>
            <person name="Le Roes-Hill M."/>
            <person name="Prins A."/>
            <person name="Durrell K.A."/>
        </authorList>
    </citation>
    <scope>NUCLEOTIDE SEQUENCE [LARGE SCALE GENOMIC DNA]</scope>
    <source>
        <strain evidence="5">M26</strain>
    </source>
</reference>
<dbReference type="FunFam" id="3.40.50.300:FF:001807">
    <property type="entry name" value="ABC transporter ATP-binding protein"/>
    <property type="match status" value="1"/>
</dbReference>
<protein>
    <submittedName>
        <fullName evidence="5">Heme ABC transporter ATP-binding protein</fullName>
    </submittedName>
</protein>
<dbReference type="Pfam" id="PF00005">
    <property type="entry name" value="ABC_tran"/>
    <property type="match status" value="2"/>
</dbReference>
<name>A0A243RJM1_9ACTN</name>
<dbReference type="InterPro" id="IPR017871">
    <property type="entry name" value="ABC_transporter-like_CS"/>
</dbReference>
<evidence type="ECO:0000256" key="3">
    <source>
        <dbReference type="ARBA" id="ARBA00022840"/>
    </source>
</evidence>
<dbReference type="InterPro" id="IPR003439">
    <property type="entry name" value="ABC_transporter-like_ATP-bd"/>
</dbReference>
<evidence type="ECO:0000256" key="1">
    <source>
        <dbReference type="ARBA" id="ARBA00022737"/>
    </source>
</evidence>
<dbReference type="FunFam" id="3.40.50.300:FF:001320">
    <property type="entry name" value="Heme ABC transporter ATP-binding protein"/>
    <property type="match status" value="1"/>
</dbReference>
<dbReference type="GO" id="GO:0016887">
    <property type="term" value="F:ATP hydrolysis activity"/>
    <property type="evidence" value="ECO:0007669"/>
    <property type="project" value="InterPro"/>
</dbReference>
<dbReference type="InterPro" id="IPR050611">
    <property type="entry name" value="ABCF"/>
</dbReference>
<dbReference type="PROSITE" id="PS00211">
    <property type="entry name" value="ABC_TRANSPORTER_1"/>
    <property type="match status" value="1"/>
</dbReference>